<dbReference type="OrthoDB" id="7958481at2"/>
<dbReference type="SUPFAM" id="SSF54427">
    <property type="entry name" value="NTF2-like"/>
    <property type="match status" value="1"/>
</dbReference>
<name>A0A2P7B4Y4_9HYPH</name>
<accession>A0A2P7B4Y4</accession>
<evidence type="ECO:0000313" key="1">
    <source>
        <dbReference type="EMBL" id="PSH61522.1"/>
    </source>
</evidence>
<dbReference type="InterPro" id="IPR032710">
    <property type="entry name" value="NTF2-like_dom_sf"/>
</dbReference>
<evidence type="ECO:0008006" key="3">
    <source>
        <dbReference type="Google" id="ProtNLM"/>
    </source>
</evidence>
<sequence length="147" mass="16441">MSEQNKQLVSDFNGTALAGSTKTFSRYLAEDFLWDVPAILPWGGKGLGAEQFVTQVLPRVAAMFDFDRFGYDSFTADDTTVAAFVYAGIKGQNDITRLAEHWTVRDGRLATLRVFYFDPHLVIDAEKRQKLSKDVAMQQANGSDEHV</sequence>
<dbReference type="RefSeq" id="WP_106666198.1">
    <property type="nucleotide sequence ID" value="NZ_PGGM01000012.1"/>
</dbReference>
<evidence type="ECO:0000313" key="2">
    <source>
        <dbReference type="Proteomes" id="UP000241764"/>
    </source>
</evidence>
<reference evidence="2" key="1">
    <citation type="submission" date="2017-11" db="EMBL/GenBank/DDBJ databases">
        <authorList>
            <person name="Kuznetsova I."/>
            <person name="Sazanova A."/>
            <person name="Chirak E."/>
            <person name="Safronova V."/>
            <person name="Willems A."/>
        </authorList>
    </citation>
    <scope>NUCLEOTIDE SEQUENCE [LARGE SCALE GENOMIC DNA]</scope>
    <source>
        <strain evidence="2">CCBAU 03422</strain>
    </source>
</reference>
<gene>
    <name evidence="1" type="ORF">CU103_22145</name>
</gene>
<keyword evidence="2" id="KW-1185">Reference proteome</keyword>
<dbReference type="Gene3D" id="3.10.450.50">
    <property type="match status" value="1"/>
</dbReference>
<protein>
    <recommendedName>
        <fullName evidence="3">SnoaL-like domain-containing protein</fullName>
    </recommendedName>
</protein>
<dbReference type="EMBL" id="PGGM01000012">
    <property type="protein sequence ID" value="PSH61522.1"/>
    <property type="molecule type" value="Genomic_DNA"/>
</dbReference>
<dbReference type="AlphaFoldDB" id="A0A2P7B4Y4"/>
<dbReference type="Proteomes" id="UP000241764">
    <property type="component" value="Unassembled WGS sequence"/>
</dbReference>
<proteinExistence type="predicted"/>
<organism evidence="1 2">
    <name type="scientific">Phyllobacterium sophorae</name>
    <dbReference type="NCBI Taxonomy" id="1520277"/>
    <lineage>
        <taxon>Bacteria</taxon>
        <taxon>Pseudomonadati</taxon>
        <taxon>Pseudomonadota</taxon>
        <taxon>Alphaproteobacteria</taxon>
        <taxon>Hyphomicrobiales</taxon>
        <taxon>Phyllobacteriaceae</taxon>
        <taxon>Phyllobacterium</taxon>
    </lineage>
</organism>
<comment type="caution">
    <text evidence="1">The sequence shown here is derived from an EMBL/GenBank/DDBJ whole genome shotgun (WGS) entry which is preliminary data.</text>
</comment>